<keyword evidence="1" id="KW-0732">Signal</keyword>
<gene>
    <name evidence="2" type="ORF">QW060_06705</name>
</gene>
<evidence type="ECO:0000313" key="2">
    <source>
        <dbReference type="EMBL" id="MDN3706820.1"/>
    </source>
</evidence>
<evidence type="ECO:0000256" key="1">
    <source>
        <dbReference type="SAM" id="SignalP"/>
    </source>
</evidence>
<dbReference type="EMBL" id="JAUFQU010000001">
    <property type="protein sequence ID" value="MDN3706820.1"/>
    <property type="molecule type" value="Genomic_DNA"/>
</dbReference>
<sequence length="121" mass="13681">MKKLFLIPLTVLAHICMGCYSDDNDNPPTTKVVETSSTHDTVADENGKYDNTFTAKVKTDATFPIVGHVLFTIEDHDFIESDKDTILYHPEDLFEFTAELESDYPLTADHLVKAVFIRKVN</sequence>
<proteinExistence type="predicted"/>
<evidence type="ECO:0000313" key="3">
    <source>
        <dbReference type="Proteomes" id="UP001242368"/>
    </source>
</evidence>
<protein>
    <submittedName>
        <fullName evidence="2">Uncharacterized protein</fullName>
    </submittedName>
</protein>
<comment type="caution">
    <text evidence="2">The sequence shown here is derived from an EMBL/GenBank/DDBJ whole genome shotgun (WGS) entry which is preliminary data.</text>
</comment>
<accession>A0ABT8CR36</accession>
<dbReference type="RefSeq" id="WP_290362872.1">
    <property type="nucleotide sequence ID" value="NZ_JAUFQU010000001.1"/>
</dbReference>
<feature type="signal peptide" evidence="1">
    <location>
        <begin position="1"/>
        <end position="21"/>
    </location>
</feature>
<keyword evidence="3" id="KW-1185">Reference proteome</keyword>
<dbReference type="Proteomes" id="UP001242368">
    <property type="component" value="Unassembled WGS sequence"/>
</dbReference>
<reference evidence="3" key="1">
    <citation type="journal article" date="2019" name="Int. J. Syst. Evol. Microbiol.">
        <title>The Global Catalogue of Microorganisms (GCM) 10K type strain sequencing project: providing services to taxonomists for standard genome sequencing and annotation.</title>
        <authorList>
            <consortium name="The Broad Institute Genomics Platform"/>
            <consortium name="The Broad Institute Genome Sequencing Center for Infectious Disease"/>
            <person name="Wu L."/>
            <person name="Ma J."/>
        </authorList>
    </citation>
    <scope>NUCLEOTIDE SEQUENCE [LARGE SCALE GENOMIC DNA]</scope>
    <source>
        <strain evidence="3">CECT 7184</strain>
    </source>
</reference>
<feature type="chain" id="PRO_5045054971" evidence="1">
    <location>
        <begin position="22"/>
        <end position="121"/>
    </location>
</feature>
<organism evidence="2 3">
    <name type="scientific">Paenimyroides ceti</name>
    <dbReference type="NCBI Taxonomy" id="395087"/>
    <lineage>
        <taxon>Bacteria</taxon>
        <taxon>Pseudomonadati</taxon>
        <taxon>Bacteroidota</taxon>
        <taxon>Flavobacteriia</taxon>
        <taxon>Flavobacteriales</taxon>
        <taxon>Flavobacteriaceae</taxon>
        <taxon>Paenimyroides</taxon>
    </lineage>
</organism>
<name>A0ABT8CR36_9FLAO</name>